<proteinExistence type="predicted"/>
<organism evidence="1 2">
    <name type="scientific">Flavobacterium stagni</name>
    <dbReference type="NCBI Taxonomy" id="2506421"/>
    <lineage>
        <taxon>Bacteria</taxon>
        <taxon>Pseudomonadati</taxon>
        <taxon>Bacteroidota</taxon>
        <taxon>Flavobacteriia</taxon>
        <taxon>Flavobacteriales</taxon>
        <taxon>Flavobacteriaceae</taxon>
        <taxon>Flavobacterium</taxon>
    </lineage>
</organism>
<reference evidence="2" key="1">
    <citation type="submission" date="2019-01" db="EMBL/GenBank/DDBJ databases">
        <title>Cytophagaceae bacterium strain CAR-16.</title>
        <authorList>
            <person name="Chen W.-M."/>
        </authorList>
    </citation>
    <scope>NUCLEOTIDE SEQUENCE [LARGE SCALE GENOMIC DNA]</scope>
    <source>
        <strain evidence="2">WWJ-16</strain>
    </source>
</reference>
<comment type="caution">
    <text evidence="1">The sequence shown here is derived from an EMBL/GenBank/DDBJ whole genome shotgun (WGS) entry which is preliminary data.</text>
</comment>
<keyword evidence="2" id="KW-1185">Reference proteome</keyword>
<protein>
    <submittedName>
        <fullName evidence="1">Uncharacterized protein</fullName>
    </submittedName>
</protein>
<dbReference type="OrthoDB" id="840060at2"/>
<gene>
    <name evidence="1" type="ORF">EQG61_11620</name>
</gene>
<name>A0A4Q1K6Q9_9FLAO</name>
<dbReference type="Proteomes" id="UP000289857">
    <property type="component" value="Unassembled WGS sequence"/>
</dbReference>
<evidence type="ECO:0000313" key="2">
    <source>
        <dbReference type="Proteomes" id="UP000289857"/>
    </source>
</evidence>
<evidence type="ECO:0000313" key="1">
    <source>
        <dbReference type="EMBL" id="RXR21652.1"/>
    </source>
</evidence>
<dbReference type="EMBL" id="SBKN01000007">
    <property type="protein sequence ID" value="RXR21652.1"/>
    <property type="molecule type" value="Genomic_DNA"/>
</dbReference>
<dbReference type="AlphaFoldDB" id="A0A4Q1K6Q9"/>
<sequence>MPRLIYDYTKSELERVSLSPDRFRRKLKKAVSNLLPYEMELLQKWLVFYTDNRPELRQCISELQSDHKGVC</sequence>
<accession>A0A4Q1K6Q9</accession>